<dbReference type="GO" id="GO:0003824">
    <property type="term" value="F:catalytic activity"/>
    <property type="evidence" value="ECO:0007669"/>
    <property type="project" value="InterPro"/>
</dbReference>
<evidence type="ECO:0000256" key="1">
    <source>
        <dbReference type="SAM" id="MobiDB-lite"/>
    </source>
</evidence>
<dbReference type="Pfam" id="PF03372">
    <property type="entry name" value="Exo_endo_phos"/>
    <property type="match status" value="1"/>
</dbReference>
<keyword evidence="4" id="KW-1185">Reference proteome</keyword>
<dbReference type="HOGENOM" id="CLU_551119_0_0_1"/>
<dbReference type="Gene3D" id="3.60.10.10">
    <property type="entry name" value="Endonuclease/exonuclease/phosphatase"/>
    <property type="match status" value="1"/>
</dbReference>
<dbReference type="Proteomes" id="UP000022910">
    <property type="component" value="Unassembled WGS sequence"/>
</dbReference>
<dbReference type="EMBL" id="JEMT01017666">
    <property type="protein sequence ID" value="EXX67608.1"/>
    <property type="molecule type" value="Genomic_DNA"/>
</dbReference>
<feature type="domain" description="Endonuclease/exonuclease/phosphatase" evidence="2">
    <location>
        <begin position="125"/>
        <end position="374"/>
    </location>
</feature>
<feature type="compositionally biased region" description="Basic residues" evidence="1">
    <location>
        <begin position="27"/>
        <end position="43"/>
    </location>
</feature>
<reference evidence="3 4" key="1">
    <citation type="submission" date="2014-02" db="EMBL/GenBank/DDBJ databases">
        <title>Single nucleus genome sequencing reveals high similarity among nuclei of an endomycorrhizal fungus.</title>
        <authorList>
            <person name="Lin K."/>
            <person name="Geurts R."/>
            <person name="Zhang Z."/>
            <person name="Limpens E."/>
            <person name="Saunders D.G."/>
            <person name="Mu D."/>
            <person name="Pang E."/>
            <person name="Cao H."/>
            <person name="Cha H."/>
            <person name="Lin T."/>
            <person name="Zhou Q."/>
            <person name="Shang Y."/>
            <person name="Li Y."/>
            <person name="Ivanov S."/>
            <person name="Sharma T."/>
            <person name="Velzen R.V."/>
            <person name="Ruijter N.D."/>
            <person name="Aanen D.K."/>
            <person name="Win J."/>
            <person name="Kamoun S."/>
            <person name="Bisseling T."/>
            <person name="Huang S."/>
        </authorList>
    </citation>
    <scope>NUCLEOTIDE SEQUENCE [LARGE SCALE GENOMIC DNA]</scope>
    <source>
        <strain evidence="4">DAOM197198w</strain>
    </source>
</reference>
<protein>
    <recommendedName>
        <fullName evidence="2">Endonuclease/exonuclease/phosphatase domain-containing protein</fullName>
    </recommendedName>
</protein>
<name>A0A015MLA5_RHIIW</name>
<evidence type="ECO:0000259" key="2">
    <source>
        <dbReference type="Pfam" id="PF03372"/>
    </source>
</evidence>
<organism evidence="3 4">
    <name type="scientific">Rhizophagus irregularis (strain DAOM 197198w)</name>
    <name type="common">Glomus intraradices</name>
    <dbReference type="NCBI Taxonomy" id="1432141"/>
    <lineage>
        <taxon>Eukaryota</taxon>
        <taxon>Fungi</taxon>
        <taxon>Fungi incertae sedis</taxon>
        <taxon>Mucoromycota</taxon>
        <taxon>Glomeromycotina</taxon>
        <taxon>Glomeromycetes</taxon>
        <taxon>Glomerales</taxon>
        <taxon>Glomeraceae</taxon>
        <taxon>Rhizophagus</taxon>
    </lineage>
</organism>
<sequence length="533" mass="62988">MEYTNLQPPADLENQPFAPVLQYSHTKHNKNTKSQKNYKKPQNHKNINQNFHTPDNNDAPTTSSRYYICEPRNDEDENMLNYIEHHLFDDQDTIASTSSTSQIHDTPISTSSQLRTQFIDYHKFGTINIQGGFNNKLNDILHFFTLHNYDILILTETGLHQYTNIDMDLKKATHSTHSLPVLNNDNIIHNIHFYIDDKGNTKGSGVSMMITDQLQKHIIKINTFHSRILTVDLCFKGNHYIKFICCYLPANAVDDKELIIKCYKEIENILITAKHNYFECIVLGDLNISFDKLKKSNHYPIWRREINTIFKNFGLRDLLKSFHDHPSPTHTTKRKEGSDIQSRIDYIFTSPNILHYSFYAYTHSVSEDFFTTDHQALSCYLTQDYFKNKSNSSRKSLENSLTYKPNTNPKIQFKYHLMTTESWSDYKVTNGIIYRQHINDKPTLPDITPEQQIELYWSNIKDIIKQTKDRCIPSSTYKKYTKHDRPLSLQQNNNKILILRMILRRFFNIKINRLQDDLDKWKDYWNTWDKSRK</sequence>
<accession>A0A015MLA5</accession>
<feature type="region of interest" description="Disordered" evidence="1">
    <location>
        <begin position="27"/>
        <end position="62"/>
    </location>
</feature>
<gene>
    <name evidence="3" type="ORF">RirG_112830</name>
</gene>
<proteinExistence type="predicted"/>
<dbReference type="InterPro" id="IPR005135">
    <property type="entry name" value="Endo/exonuclease/phosphatase"/>
</dbReference>
<comment type="caution">
    <text evidence="3">The sequence shown here is derived from an EMBL/GenBank/DDBJ whole genome shotgun (WGS) entry which is preliminary data.</text>
</comment>
<dbReference type="InterPro" id="IPR036691">
    <property type="entry name" value="Endo/exonu/phosph_ase_sf"/>
</dbReference>
<dbReference type="SUPFAM" id="SSF56219">
    <property type="entry name" value="DNase I-like"/>
    <property type="match status" value="1"/>
</dbReference>
<evidence type="ECO:0000313" key="4">
    <source>
        <dbReference type="Proteomes" id="UP000022910"/>
    </source>
</evidence>
<feature type="compositionally biased region" description="Polar residues" evidence="1">
    <location>
        <begin position="44"/>
        <end position="62"/>
    </location>
</feature>
<dbReference type="AlphaFoldDB" id="A0A015MLA5"/>
<dbReference type="OrthoDB" id="6776034at2759"/>
<evidence type="ECO:0000313" key="3">
    <source>
        <dbReference type="EMBL" id="EXX67608.1"/>
    </source>
</evidence>